<sequence>MTSLDLSPAPGAASRARRLRAQTAMELRLTVRNGEQMVVTFVIPLLLLIVGSRSDRFIDSDRPLDVLAPGVLGLAIVSTSFTSLAIATAFERRYGVLKRLGATPLSRSGLLGGKVGAVAILQVAQFAVLGGLAVALGWRPEEPVAGVVWLLVLGLLGTIAFGGLGLLLAGTLRAEATLALANLIYVLLLVGGGLLLPLDRHPEAARGLVTLLPSGALGEGLREAFATGSPGTFVVVVLAVWAVVAAAAAGRWFRWE</sequence>
<organism evidence="8 9">
    <name type="scientific">Aeromicrobium flavum</name>
    <dbReference type="NCBI Taxonomy" id="416568"/>
    <lineage>
        <taxon>Bacteria</taxon>
        <taxon>Bacillati</taxon>
        <taxon>Actinomycetota</taxon>
        <taxon>Actinomycetes</taxon>
        <taxon>Propionibacteriales</taxon>
        <taxon>Nocardioidaceae</taxon>
        <taxon>Aeromicrobium</taxon>
    </lineage>
</organism>
<evidence type="ECO:0000256" key="1">
    <source>
        <dbReference type="ARBA" id="ARBA00004141"/>
    </source>
</evidence>
<dbReference type="Proteomes" id="UP000321769">
    <property type="component" value="Unassembled WGS sequence"/>
</dbReference>
<keyword evidence="4 6" id="KW-0472">Membrane</keyword>
<evidence type="ECO:0000256" key="6">
    <source>
        <dbReference type="SAM" id="Phobius"/>
    </source>
</evidence>
<keyword evidence="5" id="KW-0046">Antibiotic resistance</keyword>
<evidence type="ECO:0000259" key="7">
    <source>
        <dbReference type="Pfam" id="PF01061"/>
    </source>
</evidence>
<evidence type="ECO:0000256" key="4">
    <source>
        <dbReference type="ARBA" id="ARBA00023136"/>
    </source>
</evidence>
<feature type="transmembrane region" description="Helical" evidence="6">
    <location>
        <begin position="66"/>
        <end position="90"/>
    </location>
</feature>
<feature type="transmembrane region" description="Helical" evidence="6">
    <location>
        <begin position="37"/>
        <end position="54"/>
    </location>
</feature>
<protein>
    <submittedName>
        <fullName evidence="8">Transport permease protein</fullName>
    </submittedName>
</protein>
<dbReference type="OrthoDB" id="160207at2"/>
<dbReference type="EMBL" id="BJZQ01000013">
    <property type="protein sequence ID" value="GEO89997.1"/>
    <property type="molecule type" value="Genomic_DNA"/>
</dbReference>
<dbReference type="RefSeq" id="WP_146827867.1">
    <property type="nucleotide sequence ID" value="NZ_BAAAYQ010000006.1"/>
</dbReference>
<comment type="subcellular location">
    <subcellularLocation>
        <location evidence="1">Membrane</location>
        <topology evidence="1">Multi-pass membrane protein</topology>
    </subcellularLocation>
</comment>
<dbReference type="PANTHER" id="PTHR43229">
    <property type="entry name" value="NODULATION PROTEIN J"/>
    <property type="match status" value="1"/>
</dbReference>
<evidence type="ECO:0000313" key="9">
    <source>
        <dbReference type="Proteomes" id="UP000321769"/>
    </source>
</evidence>
<feature type="domain" description="ABC-2 type transporter transmembrane" evidence="7">
    <location>
        <begin position="24"/>
        <end position="224"/>
    </location>
</feature>
<reference evidence="8 9" key="1">
    <citation type="submission" date="2019-07" db="EMBL/GenBank/DDBJ databases">
        <title>Whole genome shotgun sequence of Aeromicrobium flavum NBRC 107625.</title>
        <authorList>
            <person name="Hosoyama A."/>
            <person name="Uohara A."/>
            <person name="Ohji S."/>
            <person name="Ichikawa N."/>
        </authorList>
    </citation>
    <scope>NUCLEOTIDE SEQUENCE [LARGE SCALE GENOMIC DNA]</scope>
    <source>
        <strain evidence="8 9">NBRC 107625</strain>
    </source>
</reference>
<dbReference type="InterPro" id="IPR051784">
    <property type="entry name" value="Nod_factor_ABC_transporter"/>
</dbReference>
<proteinExistence type="predicted"/>
<comment type="caution">
    <text evidence="8">The sequence shown here is derived from an EMBL/GenBank/DDBJ whole genome shotgun (WGS) entry which is preliminary data.</text>
</comment>
<name>A0A512HX33_9ACTN</name>
<evidence type="ECO:0000256" key="2">
    <source>
        <dbReference type="ARBA" id="ARBA00022692"/>
    </source>
</evidence>
<dbReference type="Pfam" id="PF01061">
    <property type="entry name" value="ABC2_membrane"/>
    <property type="match status" value="1"/>
</dbReference>
<keyword evidence="9" id="KW-1185">Reference proteome</keyword>
<feature type="transmembrane region" description="Helical" evidence="6">
    <location>
        <begin position="231"/>
        <end position="253"/>
    </location>
</feature>
<dbReference type="GO" id="GO:0043190">
    <property type="term" value="C:ATP-binding cassette (ABC) transporter complex"/>
    <property type="evidence" value="ECO:0007669"/>
    <property type="project" value="InterPro"/>
</dbReference>
<evidence type="ECO:0000256" key="5">
    <source>
        <dbReference type="ARBA" id="ARBA00023251"/>
    </source>
</evidence>
<dbReference type="PIRSF" id="PIRSF006648">
    <property type="entry name" value="DrrB"/>
    <property type="match status" value="1"/>
</dbReference>
<dbReference type="InterPro" id="IPR013525">
    <property type="entry name" value="ABC2_TM"/>
</dbReference>
<keyword evidence="2 6" id="KW-0812">Transmembrane</keyword>
<gene>
    <name evidence="8" type="ORF">AFL01nite_23240</name>
</gene>
<dbReference type="PANTHER" id="PTHR43229:SF2">
    <property type="entry name" value="NODULATION PROTEIN J"/>
    <property type="match status" value="1"/>
</dbReference>
<dbReference type="InterPro" id="IPR000412">
    <property type="entry name" value="ABC_2_transport"/>
</dbReference>
<evidence type="ECO:0000313" key="8">
    <source>
        <dbReference type="EMBL" id="GEO89997.1"/>
    </source>
</evidence>
<dbReference type="GO" id="GO:0140359">
    <property type="term" value="F:ABC-type transporter activity"/>
    <property type="evidence" value="ECO:0007669"/>
    <property type="project" value="InterPro"/>
</dbReference>
<dbReference type="GO" id="GO:0046677">
    <property type="term" value="P:response to antibiotic"/>
    <property type="evidence" value="ECO:0007669"/>
    <property type="project" value="UniProtKB-KW"/>
</dbReference>
<feature type="transmembrane region" description="Helical" evidence="6">
    <location>
        <begin position="144"/>
        <end position="169"/>
    </location>
</feature>
<keyword evidence="3 6" id="KW-1133">Transmembrane helix</keyword>
<accession>A0A512HX33</accession>
<dbReference type="AlphaFoldDB" id="A0A512HX33"/>
<feature type="transmembrane region" description="Helical" evidence="6">
    <location>
        <begin position="111"/>
        <end position="138"/>
    </location>
</feature>
<feature type="transmembrane region" description="Helical" evidence="6">
    <location>
        <begin position="176"/>
        <end position="198"/>
    </location>
</feature>
<evidence type="ECO:0000256" key="3">
    <source>
        <dbReference type="ARBA" id="ARBA00022989"/>
    </source>
</evidence>